<accession>Q10QV4</accession>
<evidence type="ECO:0000256" key="5">
    <source>
        <dbReference type="ARBA" id="ARBA00023125"/>
    </source>
</evidence>
<keyword evidence="6" id="KW-0067">ATP-binding</keyword>
<keyword evidence="3" id="KW-0863">Zinc-finger</keyword>
<dbReference type="InterPro" id="IPR027417">
    <property type="entry name" value="P-loop_NTPase"/>
</dbReference>
<feature type="domain" description="Replication factor A C-terminal" evidence="11">
    <location>
        <begin position="532"/>
        <end position="623"/>
    </location>
</feature>
<dbReference type="EMBL" id="AC126223">
    <property type="protein sequence ID" value="AAN65446.1"/>
    <property type="molecule type" value="Genomic_DNA"/>
</dbReference>
<evidence type="ECO:0000256" key="3">
    <source>
        <dbReference type="ARBA" id="ARBA00022771"/>
    </source>
</evidence>
<evidence type="ECO:0000256" key="2">
    <source>
        <dbReference type="ARBA" id="ARBA00022723"/>
    </source>
</evidence>
<feature type="domain" description="DNA helicase Pif1-like DEAD-box helicase" evidence="10">
    <location>
        <begin position="86"/>
        <end position="229"/>
    </location>
</feature>
<keyword evidence="2" id="KW-0479">Metal-binding</keyword>
<keyword evidence="6" id="KW-0378">Hydrolase</keyword>
<evidence type="ECO:0000256" key="4">
    <source>
        <dbReference type="ARBA" id="ARBA00022833"/>
    </source>
</evidence>
<keyword evidence="6 12" id="KW-0347">Helicase</keyword>
<dbReference type="GO" id="GO:0008270">
    <property type="term" value="F:zinc ion binding"/>
    <property type="evidence" value="ECO:0007669"/>
    <property type="project" value="UniProtKB-KW"/>
</dbReference>
<feature type="domain" description="Replication protein A 70 kDa DNA-binding subunit B/D first OB fold" evidence="9">
    <location>
        <begin position="245"/>
        <end position="347"/>
    </location>
</feature>
<comment type="catalytic activity">
    <reaction evidence="6">
        <text>ATP + H2O = ADP + phosphate + H(+)</text>
        <dbReference type="Rhea" id="RHEA:13065"/>
        <dbReference type="ChEBI" id="CHEBI:15377"/>
        <dbReference type="ChEBI" id="CHEBI:15378"/>
        <dbReference type="ChEBI" id="CHEBI:30616"/>
        <dbReference type="ChEBI" id="CHEBI:43474"/>
        <dbReference type="ChEBI" id="CHEBI:456216"/>
        <dbReference type="EC" id="5.6.2.3"/>
    </reaction>
</comment>
<dbReference type="InterPro" id="IPR003871">
    <property type="entry name" value="RFA1B/D_OB_1st"/>
</dbReference>
<keyword evidence="6" id="KW-0234">DNA repair</keyword>
<evidence type="ECO:0000256" key="8">
    <source>
        <dbReference type="SAM" id="MobiDB-lite"/>
    </source>
</evidence>
<dbReference type="EC" id="5.6.2.3" evidence="6"/>
<keyword evidence="6" id="KW-0233">DNA recombination</keyword>
<keyword evidence="6" id="KW-0227">DNA damage</keyword>
<name>Q10QV4_ORYSJ</name>
<protein>
    <recommendedName>
        <fullName evidence="6">ATP-dependent DNA helicase</fullName>
        <ecNumber evidence="6">5.6.2.3</ecNumber>
    </recommendedName>
</protein>
<feature type="coiled-coil region" evidence="7">
    <location>
        <begin position="66"/>
        <end position="93"/>
    </location>
</feature>
<dbReference type="Gene3D" id="2.40.50.140">
    <property type="entry name" value="Nucleic acid-binding proteins"/>
    <property type="match status" value="3"/>
</dbReference>
<dbReference type="Pfam" id="PF08646">
    <property type="entry name" value="Rep_fac-A_C"/>
    <property type="match status" value="1"/>
</dbReference>
<reference evidence="13" key="1">
    <citation type="journal article" date="2005" name="Nature">
        <title>The map-based sequence of the rice genome.</title>
        <authorList>
            <consortium name="International rice genome sequencing project (IRGSP)"/>
            <person name="Matsumoto T."/>
            <person name="Wu J."/>
            <person name="Kanamori H."/>
            <person name="Katayose Y."/>
            <person name="Fujisawa M."/>
            <person name="Namiki N."/>
            <person name="Mizuno H."/>
            <person name="Yamamoto K."/>
            <person name="Antonio B.A."/>
            <person name="Baba T."/>
            <person name="Sakata K."/>
            <person name="Nagamura Y."/>
            <person name="Aoki H."/>
            <person name="Arikawa K."/>
            <person name="Arita K."/>
            <person name="Bito T."/>
            <person name="Chiden Y."/>
            <person name="Fujitsuka N."/>
            <person name="Fukunaka R."/>
            <person name="Hamada M."/>
            <person name="Harada C."/>
            <person name="Hayashi A."/>
            <person name="Hijishita S."/>
            <person name="Honda M."/>
            <person name="Hosokawa S."/>
            <person name="Ichikawa Y."/>
            <person name="Idonuma A."/>
            <person name="Iijima M."/>
            <person name="Ikeda M."/>
            <person name="Ikeno M."/>
            <person name="Ito K."/>
            <person name="Ito S."/>
            <person name="Ito T."/>
            <person name="Ito Y."/>
            <person name="Ito Y."/>
            <person name="Iwabuchi A."/>
            <person name="Kamiya K."/>
            <person name="Karasawa W."/>
            <person name="Kurita K."/>
            <person name="Katagiri S."/>
            <person name="Kikuta A."/>
            <person name="Kobayashi H."/>
            <person name="Kobayashi N."/>
            <person name="Machita K."/>
            <person name="Maehara T."/>
            <person name="Masukawa M."/>
            <person name="Mizubayashi T."/>
            <person name="Mukai Y."/>
            <person name="Nagasaki H."/>
            <person name="Nagata Y."/>
            <person name="Naito S."/>
            <person name="Nakashima M."/>
            <person name="Nakama Y."/>
            <person name="Nakamichi Y."/>
            <person name="Nakamura M."/>
            <person name="Meguro A."/>
            <person name="Negishi M."/>
            <person name="Ohta I."/>
            <person name="Ohta T."/>
            <person name="Okamoto M."/>
            <person name="Ono N."/>
            <person name="Saji S."/>
            <person name="Sakaguchi M."/>
            <person name="Sakai K."/>
            <person name="Shibata M."/>
            <person name="Shimokawa T."/>
            <person name="Song J."/>
            <person name="Takazaki Y."/>
            <person name="Terasawa K."/>
            <person name="Tsugane M."/>
            <person name="Tsuji K."/>
            <person name="Ueda S."/>
            <person name="Waki K."/>
            <person name="Yamagata H."/>
            <person name="Yamamoto M."/>
            <person name="Yamamoto S."/>
            <person name="Yamane H."/>
            <person name="Yoshiki S."/>
            <person name="Yoshihara R."/>
            <person name="Yukawa K."/>
            <person name="Zhong H."/>
            <person name="Yano M."/>
            <person name="Yuan Q."/>
            <person name="Ouyang S."/>
            <person name="Liu J."/>
            <person name="Jones K.M."/>
            <person name="Gansberger K."/>
            <person name="Moffat K."/>
            <person name="Hill J."/>
            <person name="Bera J."/>
            <person name="Fadrosh D."/>
            <person name="Jin S."/>
            <person name="Johri S."/>
            <person name="Kim M."/>
            <person name="Overton L."/>
            <person name="Reardon M."/>
            <person name="Tsitrin T."/>
            <person name="Vuong H."/>
            <person name="Weaver B."/>
            <person name="Ciecko A."/>
            <person name="Tallon L."/>
            <person name="Jackson J."/>
            <person name="Pai G."/>
            <person name="Aken S.V."/>
            <person name="Utterback T."/>
            <person name="Reidmuller S."/>
            <person name="Feldblyum T."/>
            <person name="Hsiao J."/>
            <person name="Zismann V."/>
            <person name="Iobst S."/>
            <person name="de Vazeille A.R."/>
            <person name="Buell C.R."/>
            <person name="Ying K."/>
            <person name="Li Y."/>
            <person name="Lu T."/>
            <person name="Huang Y."/>
            <person name="Zhao Q."/>
            <person name="Feng Q."/>
            <person name="Zhang L."/>
            <person name="Zhu J."/>
            <person name="Weng Q."/>
            <person name="Mu J."/>
            <person name="Lu Y."/>
            <person name="Fan D."/>
            <person name="Liu Y."/>
            <person name="Guan J."/>
            <person name="Zhang Y."/>
            <person name="Yu S."/>
            <person name="Liu X."/>
            <person name="Zhang Y."/>
            <person name="Hong G."/>
            <person name="Han B."/>
            <person name="Choisne N."/>
            <person name="Demange N."/>
            <person name="Orjeda G."/>
            <person name="Samain S."/>
            <person name="Cattolico L."/>
            <person name="Pelletier E."/>
            <person name="Couloux A."/>
            <person name="Segurens B."/>
            <person name="Wincker P."/>
            <person name="D'Hont A."/>
            <person name="Scarpelli C."/>
            <person name="Weissenbach J."/>
            <person name="Salanoubat M."/>
            <person name="Quetier F."/>
            <person name="Yu Y."/>
            <person name="Kim H.R."/>
            <person name="Rambo T."/>
            <person name="Currie J."/>
            <person name="Collura K."/>
            <person name="Luo M."/>
            <person name="Yang T."/>
            <person name="Ammiraju J.S.S."/>
            <person name="Engler F."/>
            <person name="Soderlund C."/>
            <person name="Wing R.A."/>
            <person name="Palmer L.E."/>
            <person name="de la Bastide M."/>
            <person name="Spiegel L."/>
            <person name="Nascimento L."/>
            <person name="Zutavern T."/>
            <person name="O'Shaughnessy A."/>
            <person name="Dike S."/>
            <person name="Dedhia N."/>
            <person name="Preston R."/>
            <person name="Balija V."/>
            <person name="McCombie W.R."/>
            <person name="Chow T."/>
            <person name="Chen H."/>
            <person name="Chung M."/>
            <person name="Chen C."/>
            <person name="Shaw J."/>
            <person name="Wu H."/>
            <person name="Hsiao K."/>
            <person name="Chao Y."/>
            <person name="Chu M."/>
            <person name="Cheng C."/>
            <person name="Hour A."/>
            <person name="Lee P."/>
            <person name="Lin S."/>
            <person name="Lin Y."/>
            <person name="Liou J."/>
            <person name="Liu S."/>
            <person name="Hsing Y."/>
            <person name="Raghuvanshi S."/>
            <person name="Mohanty A."/>
            <person name="Bharti A.K."/>
            <person name="Gaur A."/>
            <person name="Gupta V."/>
            <person name="Kumar D."/>
            <person name="Ravi V."/>
            <person name="Vij S."/>
            <person name="Kapur A."/>
            <person name="Khurana P."/>
            <person name="Khurana P."/>
            <person name="Khurana J.P."/>
            <person name="Tyagi A.K."/>
            <person name="Gaikwad K."/>
            <person name="Singh A."/>
            <person name="Dalal V."/>
            <person name="Srivastava S."/>
            <person name="Dixit A."/>
            <person name="Pal A.K."/>
            <person name="Ghazi I.A."/>
            <person name="Yadav M."/>
            <person name="Pandit A."/>
            <person name="Bhargava A."/>
            <person name="Sureshbabu K."/>
            <person name="Batra K."/>
            <person name="Sharma T.R."/>
            <person name="Mohapatra T."/>
            <person name="Singh N.K."/>
            <person name="Messing J."/>
            <person name="Nelson A.B."/>
            <person name="Fuks G."/>
            <person name="Kavchok S."/>
            <person name="Keizer G."/>
            <person name="Linton E."/>
            <person name="Llaca V."/>
            <person name="Song R."/>
            <person name="Tanyolac B."/>
            <person name="Young S."/>
            <person name="Ho-Il K."/>
            <person name="Hahn J.H."/>
            <person name="Sangsakoo G."/>
            <person name="Vanavichit A."/>
            <person name="de Mattos Luiz.A.T."/>
            <person name="Zimmer P.D."/>
            <person name="Malone G."/>
            <person name="Dellagostin O."/>
            <person name="de Oliveira A.C."/>
            <person name="Bevan M."/>
            <person name="Bancroft I."/>
            <person name="Minx P."/>
            <person name="Cordum H."/>
            <person name="Wilson R."/>
            <person name="Cheng Z."/>
            <person name="Jin W."/>
            <person name="Jiang J."/>
            <person name="Leong S.A."/>
            <person name="Iwama H."/>
            <person name="Gojobori T."/>
            <person name="Itoh T."/>
            <person name="Niimura Y."/>
            <person name="Fujii Y."/>
            <person name="Habara T."/>
            <person name="Sakai H."/>
            <person name="Sato Y."/>
            <person name="Wilson G."/>
            <person name="Kumar K."/>
            <person name="McCouch S."/>
            <person name="Juretic N."/>
            <person name="Hoen D."/>
            <person name="Wright S."/>
            <person name="Bruskiewich R."/>
            <person name="Bureau T."/>
            <person name="Miyao A."/>
            <person name="Hirochika H."/>
            <person name="Nishikawa T."/>
            <person name="Kadowaki K."/>
            <person name="Sugiura M."/>
            <person name="Burr B."/>
            <person name="Sasaki T."/>
        </authorList>
    </citation>
    <scope>NUCLEOTIDE SEQUENCE [LARGE SCALE GENOMIC DNA]</scope>
    <source>
        <strain evidence="13">cv. Nipponbare</strain>
    </source>
</reference>
<keyword evidence="5" id="KW-0238">DNA-binding</keyword>
<evidence type="ECO:0000313" key="12">
    <source>
        <dbReference type="EMBL" id="AAN65446.1"/>
    </source>
</evidence>
<dbReference type="InterPro" id="IPR013955">
    <property type="entry name" value="Rep_factor-A_C"/>
</dbReference>
<evidence type="ECO:0000256" key="1">
    <source>
        <dbReference type="ARBA" id="ARBA00005690"/>
    </source>
</evidence>
<dbReference type="InterPro" id="IPR012340">
    <property type="entry name" value="NA-bd_OB-fold"/>
</dbReference>
<dbReference type="CDD" id="cd04481">
    <property type="entry name" value="RPA1_DBD_B_like"/>
    <property type="match status" value="1"/>
</dbReference>
<dbReference type="GO" id="GO:0003677">
    <property type="term" value="F:DNA binding"/>
    <property type="evidence" value="ECO:0007669"/>
    <property type="project" value="UniProtKB-KW"/>
</dbReference>
<dbReference type="GO" id="GO:0016887">
    <property type="term" value="F:ATP hydrolysis activity"/>
    <property type="evidence" value="ECO:0007669"/>
    <property type="project" value="RHEA"/>
</dbReference>
<organism evidence="12 13">
    <name type="scientific">Oryza sativa subsp. japonica</name>
    <name type="common">Rice</name>
    <dbReference type="NCBI Taxonomy" id="39947"/>
    <lineage>
        <taxon>Eukaryota</taxon>
        <taxon>Viridiplantae</taxon>
        <taxon>Streptophyta</taxon>
        <taxon>Embryophyta</taxon>
        <taxon>Tracheophyta</taxon>
        <taxon>Spermatophyta</taxon>
        <taxon>Magnoliopsida</taxon>
        <taxon>Liliopsida</taxon>
        <taxon>Poales</taxon>
        <taxon>Poaceae</taxon>
        <taxon>BOP clade</taxon>
        <taxon>Oryzoideae</taxon>
        <taxon>Oryzeae</taxon>
        <taxon>Oryzinae</taxon>
        <taxon>Oryza</taxon>
        <taxon>Oryza sativa</taxon>
    </lineage>
</organism>
<dbReference type="InterPro" id="IPR047192">
    <property type="entry name" value="Euk_RPA1_DBD_C"/>
</dbReference>
<dbReference type="Gene3D" id="3.40.50.300">
    <property type="entry name" value="P-loop containing nucleotide triphosphate hydrolases"/>
    <property type="match status" value="1"/>
</dbReference>
<dbReference type="Pfam" id="PF02721">
    <property type="entry name" value="DUF223"/>
    <property type="match status" value="1"/>
</dbReference>
<dbReference type="GO" id="GO:0006281">
    <property type="term" value="P:DNA repair"/>
    <property type="evidence" value="ECO:0007669"/>
    <property type="project" value="UniProtKB-KW"/>
</dbReference>
<dbReference type="GO" id="GO:0043139">
    <property type="term" value="F:5'-3' DNA helicase activity"/>
    <property type="evidence" value="ECO:0007669"/>
    <property type="project" value="UniProtKB-EC"/>
</dbReference>
<gene>
    <name evidence="12" type="ORF">OSJNBb0076N15.16</name>
</gene>
<comment type="cofactor">
    <cofactor evidence="6">
        <name>Mg(2+)</name>
        <dbReference type="ChEBI" id="CHEBI:18420"/>
    </cofactor>
</comment>
<dbReference type="GO" id="GO:0005524">
    <property type="term" value="F:ATP binding"/>
    <property type="evidence" value="ECO:0007669"/>
    <property type="project" value="UniProtKB-KW"/>
</dbReference>
<comment type="similarity">
    <text evidence="1">Belongs to the replication factor A protein 1 family.</text>
</comment>
<dbReference type="GO" id="GO:0000723">
    <property type="term" value="P:telomere maintenance"/>
    <property type="evidence" value="ECO:0007669"/>
    <property type="project" value="InterPro"/>
</dbReference>
<dbReference type="PANTHER" id="PTHR47165:SF4">
    <property type="entry name" value="OS03G0429900 PROTEIN"/>
    <property type="match status" value="1"/>
</dbReference>
<evidence type="ECO:0000256" key="6">
    <source>
        <dbReference type="RuleBase" id="RU363044"/>
    </source>
</evidence>
<dbReference type="CDD" id="cd04480">
    <property type="entry name" value="RPA1_DBD_A_like"/>
    <property type="match status" value="1"/>
</dbReference>
<dbReference type="AlphaFoldDB" id="Q10QV4"/>
<keyword evidence="6" id="KW-0547">Nucleotide-binding</keyword>
<dbReference type="Proteomes" id="UP000000763">
    <property type="component" value="Chromosome 3"/>
</dbReference>
<feature type="region of interest" description="Disordered" evidence="8">
    <location>
        <begin position="708"/>
        <end position="764"/>
    </location>
</feature>
<sequence>MVDDIKFQLISKYHPIKYNPTDIELKDILIEQIEYLLSKSGISIDKFNLPQMTVRYKLDSTNTLIQDELNYNANDLEEQANKLYLQLNDDQKKAFHLIVNSVINKESNFFFVSGHGGTGKTFLWNTIVSFLRAKKEIVLTVASSGVASLLLPNGRTAHSRFRIPVDIDELSLCDIKRGTKLAELLIETSLIIWDEALMTNRQCFEALDRTLRDILSEKYINAIDKPFGVFTHGQLYVAISRMNITPIAELRPGRYDYMICVRISRIWEFRGTNEDDNIKHLDLVLLDQKGDAIYAEIPPDAIPLLNQYLQEGNIVYISKITVNNAKPSYRAVGNPYMIKLNKRTCIIEAKDQPMDFPKYTFDLVSFDKLHDFTSKTDRFLDVIGKIIAVSNAAMISTSSSDYRMRRIVKLQDLSGKTIDLSLSGKRAVEFDGETILEVGQNNHIIAIFVGTSMKILKGTYEFLSGTTACRWYINENDIPEIKMFQKCLPPHADPIQKLYLQSDEDMQRSIEHKTLAELKEIDPFVDKDEKYQCTATIIGIQERKTWCYQACKLCNCKMIWDGSILKCKKENCPCRQYEYKYKIPFIANDGTASLELVLFEKKGTELIGRTAETMKRQYDINQTPPEIKAWIGHKFTFIVKVLLNITINADEPSFEVLTIKERFGRQHSSQGFKATKNLPISSSSSQQLHNLPPLVPILSKKIQHEIEPPQDIQSMEVEPYNLETSTLSGKRAYEDPNSTDQENDEEESTDYGFIQTKGKKKRST</sequence>
<comment type="similarity">
    <text evidence="6">Belongs to the helicase family.</text>
</comment>
<dbReference type="CDD" id="cd04476">
    <property type="entry name" value="RPA1_DBD_C"/>
    <property type="match status" value="1"/>
</dbReference>
<dbReference type="Pfam" id="PF05970">
    <property type="entry name" value="PIF1"/>
    <property type="match status" value="1"/>
</dbReference>
<reference evidence="13" key="2">
    <citation type="journal article" date="2008" name="Nucleic Acids Res.">
        <title>The rice annotation project database (RAP-DB): 2008 update.</title>
        <authorList>
            <consortium name="The rice annotation project (RAP)"/>
        </authorList>
    </citation>
    <scope>GENOME REANNOTATION</scope>
    <source>
        <strain evidence="13">cv. Nipponbare</strain>
    </source>
</reference>
<evidence type="ECO:0000259" key="11">
    <source>
        <dbReference type="Pfam" id="PF08646"/>
    </source>
</evidence>
<dbReference type="SUPFAM" id="SSF52540">
    <property type="entry name" value="P-loop containing nucleoside triphosphate hydrolases"/>
    <property type="match status" value="1"/>
</dbReference>
<dbReference type="GO" id="GO:0006310">
    <property type="term" value="P:DNA recombination"/>
    <property type="evidence" value="ECO:0007669"/>
    <property type="project" value="UniProtKB-KW"/>
</dbReference>
<keyword evidence="4" id="KW-0862">Zinc</keyword>
<dbReference type="PANTHER" id="PTHR47165">
    <property type="entry name" value="OS03G0429900 PROTEIN"/>
    <property type="match status" value="1"/>
</dbReference>
<keyword evidence="7" id="KW-0175">Coiled coil</keyword>
<evidence type="ECO:0000313" key="13">
    <source>
        <dbReference type="Proteomes" id="UP000000763"/>
    </source>
</evidence>
<evidence type="ECO:0000259" key="10">
    <source>
        <dbReference type="Pfam" id="PF05970"/>
    </source>
</evidence>
<proteinExistence type="inferred from homology"/>
<dbReference type="InterPro" id="IPR010285">
    <property type="entry name" value="DNA_helicase_pif1-like_DEAD"/>
</dbReference>
<dbReference type="SUPFAM" id="SSF50249">
    <property type="entry name" value="Nucleic acid-binding proteins"/>
    <property type="match status" value="3"/>
</dbReference>
<evidence type="ECO:0000256" key="7">
    <source>
        <dbReference type="SAM" id="Coils"/>
    </source>
</evidence>
<evidence type="ECO:0000259" key="9">
    <source>
        <dbReference type="Pfam" id="PF02721"/>
    </source>
</evidence>